<dbReference type="InterPro" id="IPR038601">
    <property type="entry name" value="MttB-like_sf"/>
</dbReference>
<feature type="non-terminal residue" evidence="1">
    <location>
        <position position="1"/>
    </location>
</feature>
<organism evidence="1">
    <name type="scientific">marine sediment metagenome</name>
    <dbReference type="NCBI Taxonomy" id="412755"/>
    <lineage>
        <taxon>unclassified sequences</taxon>
        <taxon>metagenomes</taxon>
        <taxon>ecological metagenomes</taxon>
    </lineage>
</organism>
<gene>
    <name evidence="1" type="ORF">S06H3_11050</name>
</gene>
<accession>X1L180</accession>
<protein>
    <submittedName>
        <fullName evidence="1">Uncharacterized protein</fullName>
    </submittedName>
</protein>
<sequence length="49" mass="5890">QPTLSNRKLRERWEKLGSKDTFIRAKERVEEILEKPGRRLRGKKEKGKI</sequence>
<name>X1L180_9ZZZZ</name>
<evidence type="ECO:0000313" key="1">
    <source>
        <dbReference type="EMBL" id="GAI13072.1"/>
    </source>
</evidence>
<reference evidence="1" key="1">
    <citation type="journal article" date="2014" name="Front. Microbiol.">
        <title>High frequency of phylogenetically diverse reductive dehalogenase-homologous genes in deep subseafloor sedimentary metagenomes.</title>
        <authorList>
            <person name="Kawai M."/>
            <person name="Futagami T."/>
            <person name="Toyoda A."/>
            <person name="Takaki Y."/>
            <person name="Nishi S."/>
            <person name="Hori S."/>
            <person name="Arai W."/>
            <person name="Tsubouchi T."/>
            <person name="Morono Y."/>
            <person name="Uchiyama I."/>
            <person name="Ito T."/>
            <person name="Fujiyama A."/>
            <person name="Inagaki F."/>
            <person name="Takami H."/>
        </authorList>
    </citation>
    <scope>NUCLEOTIDE SEQUENCE</scope>
    <source>
        <strain evidence="1">Expedition CK06-06</strain>
    </source>
</reference>
<dbReference type="AlphaFoldDB" id="X1L180"/>
<proteinExistence type="predicted"/>
<dbReference type="Gene3D" id="3.20.20.480">
    <property type="entry name" value="Trimethylamine methyltransferase-like"/>
    <property type="match status" value="1"/>
</dbReference>
<comment type="caution">
    <text evidence="1">The sequence shown here is derived from an EMBL/GenBank/DDBJ whole genome shotgun (WGS) entry which is preliminary data.</text>
</comment>
<dbReference type="EMBL" id="BARV01005261">
    <property type="protein sequence ID" value="GAI13072.1"/>
    <property type="molecule type" value="Genomic_DNA"/>
</dbReference>